<dbReference type="PROSITE" id="PS00108">
    <property type="entry name" value="PROTEIN_KINASE_ST"/>
    <property type="match status" value="1"/>
</dbReference>
<keyword evidence="2" id="KW-0723">Serine/threonine-protein kinase</keyword>
<reference evidence="13" key="1">
    <citation type="submission" date="2013-07" db="EMBL/GenBank/DDBJ databases">
        <title>The genome of Eucalyptus grandis.</title>
        <authorList>
            <person name="Schmutz J."/>
            <person name="Hayes R."/>
            <person name="Myburg A."/>
            <person name="Tuskan G."/>
            <person name="Grattapaglia D."/>
            <person name="Rokhsar D.S."/>
        </authorList>
    </citation>
    <scope>NUCLEOTIDE SEQUENCE</scope>
    <source>
        <tissue evidence="13">Leaf extractions</tissue>
    </source>
</reference>
<comment type="catalytic activity">
    <reaction evidence="9">
        <text>L-threonyl-[protein] + ATP = O-phospho-L-threonyl-[protein] + ADP + H(+)</text>
        <dbReference type="Rhea" id="RHEA:46608"/>
        <dbReference type="Rhea" id="RHEA-COMP:11060"/>
        <dbReference type="Rhea" id="RHEA-COMP:11605"/>
        <dbReference type="ChEBI" id="CHEBI:15378"/>
        <dbReference type="ChEBI" id="CHEBI:30013"/>
        <dbReference type="ChEBI" id="CHEBI:30616"/>
        <dbReference type="ChEBI" id="CHEBI:61977"/>
        <dbReference type="ChEBI" id="CHEBI:456216"/>
        <dbReference type="EC" id="2.7.11.1"/>
    </reaction>
</comment>
<dbReference type="SMART" id="SM00220">
    <property type="entry name" value="S_TKc"/>
    <property type="match status" value="1"/>
</dbReference>
<dbReference type="Pfam" id="PF00954">
    <property type="entry name" value="S_locus_glycop"/>
    <property type="match status" value="1"/>
</dbReference>
<sequence>MKLGRNRITGFDRYLTSWKSVDDPSPGNFSYRLDPNGFPQILLKQGSTVKSRLGPWIGVRNGGVPNLNPNLKYTYEFVLTEQEMYCHYQFLNRSVISHLYLNPDGVVQRFTWVDQTQNWVLYLVGPSDVCDLYTYCGAYASCKISMSQVCKCLNGFLPKVQQNWSSLNRIGCVRINALGCKRDIFRKYSGLKLPDTRSSWFDRSMDLQEYPEGGGKGCLLWFGDLTDIREYDEHVQDIYVRMFDLDPGHSSRKKGKLILGLISGTLLLFLSLILMVYVQKKKAVLKHLQIRLFNSVFSGRICTSVGGSENVECSGEDPEPRLFEFATIANATNYFATDNKLGEGGFGPVYRGMLKNSQEIAVKKLSRSSGQGLDEFKSEALHLARLQHRDLVKLLGCCVQKEMLLLYEYIPNKSLDSFIFDQEQRKLLGWSKRFHIISGIAWGLFYLHQDSRLRIIHRDLKASNVLLDCELNPKISDFGLAKSFGGNKTQACKKLEHIFSAKSDVFSYGLSMLEIISGTRNRGFSHPLLGHAWKLFQEGRRIEFVDPVVSNSYNVSEIMRTIHVGLLCVQKCPEDRPTMYMVILMLGSDMALSAPEEPGFFSETKGPHANARVSQPEPCSLLMKLPRQHYPLSRRCFHHDL</sequence>
<dbReference type="PANTHER" id="PTHR27002">
    <property type="entry name" value="RECEPTOR-LIKE SERINE/THREONINE-PROTEIN KINASE SD1-8"/>
    <property type="match status" value="1"/>
</dbReference>
<dbReference type="GO" id="GO:0005886">
    <property type="term" value="C:plasma membrane"/>
    <property type="evidence" value="ECO:0000318"/>
    <property type="project" value="GO_Central"/>
</dbReference>
<dbReference type="InterPro" id="IPR001245">
    <property type="entry name" value="Ser-Thr/Tyr_kinase_cat_dom"/>
</dbReference>
<dbReference type="GO" id="GO:0004674">
    <property type="term" value="F:protein serine/threonine kinase activity"/>
    <property type="evidence" value="ECO:0000318"/>
    <property type="project" value="GO_Central"/>
</dbReference>
<evidence type="ECO:0000256" key="11">
    <source>
        <dbReference type="SAM" id="Phobius"/>
    </source>
</evidence>
<evidence type="ECO:0000256" key="2">
    <source>
        <dbReference type="ARBA" id="ARBA00022527"/>
    </source>
</evidence>
<accession>A0A059BWQ1</accession>
<dbReference type="Gene3D" id="3.30.200.20">
    <property type="entry name" value="Phosphorylase Kinase, domain 1"/>
    <property type="match status" value="1"/>
</dbReference>
<dbReference type="PROSITE" id="PS50011">
    <property type="entry name" value="PROTEIN_KINASE_DOM"/>
    <property type="match status" value="1"/>
</dbReference>
<evidence type="ECO:0000256" key="5">
    <source>
        <dbReference type="ARBA" id="ARBA00022741"/>
    </source>
</evidence>
<keyword evidence="5" id="KW-0547">Nucleotide-binding</keyword>
<dbReference type="GO" id="GO:0006955">
    <property type="term" value="P:immune response"/>
    <property type="evidence" value="ECO:0000318"/>
    <property type="project" value="GO_Central"/>
</dbReference>
<dbReference type="GO" id="GO:0048544">
    <property type="term" value="P:recognition of pollen"/>
    <property type="evidence" value="ECO:0007669"/>
    <property type="project" value="InterPro"/>
</dbReference>
<dbReference type="SUPFAM" id="SSF56112">
    <property type="entry name" value="Protein kinase-like (PK-like)"/>
    <property type="match status" value="1"/>
</dbReference>
<dbReference type="InterPro" id="IPR000858">
    <property type="entry name" value="S_locus_glycoprot_dom"/>
</dbReference>
<keyword evidence="8" id="KW-1015">Disulfide bond</keyword>
<name>A0A059BWQ1_EUCGR</name>
<keyword evidence="7" id="KW-0067">ATP-binding</keyword>
<dbReference type="Gramene" id="KCW70070">
    <property type="protein sequence ID" value="KCW70070"/>
    <property type="gene ID" value="EUGRSUZ_F03373"/>
</dbReference>
<keyword evidence="3" id="KW-0808">Transferase</keyword>
<keyword evidence="4" id="KW-0732">Signal</keyword>
<dbReference type="FunFam" id="1.10.510.10:FF:001023">
    <property type="entry name" value="Os07g0541700 protein"/>
    <property type="match status" value="1"/>
</dbReference>
<evidence type="ECO:0000256" key="7">
    <source>
        <dbReference type="ARBA" id="ARBA00022840"/>
    </source>
</evidence>
<dbReference type="GO" id="GO:0005524">
    <property type="term" value="F:ATP binding"/>
    <property type="evidence" value="ECO:0007669"/>
    <property type="project" value="UniProtKB-KW"/>
</dbReference>
<dbReference type="EMBL" id="KK198758">
    <property type="protein sequence ID" value="KCW70070.1"/>
    <property type="molecule type" value="Genomic_DNA"/>
</dbReference>
<evidence type="ECO:0000256" key="10">
    <source>
        <dbReference type="ARBA" id="ARBA00048679"/>
    </source>
</evidence>
<evidence type="ECO:0000313" key="13">
    <source>
        <dbReference type="EMBL" id="KCW70070.1"/>
    </source>
</evidence>
<evidence type="ECO:0000256" key="3">
    <source>
        <dbReference type="ARBA" id="ARBA00022679"/>
    </source>
</evidence>
<protein>
    <recommendedName>
        <fullName evidence="1">non-specific serine/threonine protein kinase</fullName>
        <ecNumber evidence="1">2.7.11.1</ecNumber>
    </recommendedName>
</protein>
<evidence type="ECO:0000256" key="1">
    <source>
        <dbReference type="ARBA" id="ARBA00012513"/>
    </source>
</evidence>
<dbReference type="Pfam" id="PF07714">
    <property type="entry name" value="PK_Tyr_Ser-Thr"/>
    <property type="match status" value="1"/>
</dbReference>
<feature type="transmembrane region" description="Helical" evidence="11">
    <location>
        <begin position="257"/>
        <end position="278"/>
    </location>
</feature>
<dbReference type="InterPro" id="IPR011009">
    <property type="entry name" value="Kinase-like_dom_sf"/>
</dbReference>
<keyword evidence="11" id="KW-1133">Transmembrane helix</keyword>
<evidence type="ECO:0000256" key="6">
    <source>
        <dbReference type="ARBA" id="ARBA00022777"/>
    </source>
</evidence>
<keyword evidence="11" id="KW-0472">Membrane</keyword>
<dbReference type="Gene3D" id="1.10.510.10">
    <property type="entry name" value="Transferase(Phosphotransferase) domain 1"/>
    <property type="match status" value="1"/>
</dbReference>
<organism evidence="13">
    <name type="scientific">Eucalyptus grandis</name>
    <name type="common">Flooded gum</name>
    <dbReference type="NCBI Taxonomy" id="71139"/>
    <lineage>
        <taxon>Eukaryota</taxon>
        <taxon>Viridiplantae</taxon>
        <taxon>Streptophyta</taxon>
        <taxon>Embryophyta</taxon>
        <taxon>Tracheophyta</taxon>
        <taxon>Spermatophyta</taxon>
        <taxon>Magnoliopsida</taxon>
        <taxon>eudicotyledons</taxon>
        <taxon>Gunneridae</taxon>
        <taxon>Pentapetalae</taxon>
        <taxon>rosids</taxon>
        <taxon>malvids</taxon>
        <taxon>Myrtales</taxon>
        <taxon>Myrtaceae</taxon>
        <taxon>Myrtoideae</taxon>
        <taxon>Eucalypteae</taxon>
        <taxon>Eucalyptus</taxon>
    </lineage>
</organism>
<proteinExistence type="predicted"/>
<keyword evidence="11" id="KW-0812">Transmembrane</keyword>
<feature type="domain" description="Protein kinase" evidence="12">
    <location>
        <begin position="335"/>
        <end position="592"/>
    </location>
</feature>
<comment type="catalytic activity">
    <reaction evidence="10">
        <text>L-seryl-[protein] + ATP = O-phospho-L-seryl-[protein] + ADP + H(+)</text>
        <dbReference type="Rhea" id="RHEA:17989"/>
        <dbReference type="Rhea" id="RHEA-COMP:9863"/>
        <dbReference type="Rhea" id="RHEA-COMP:11604"/>
        <dbReference type="ChEBI" id="CHEBI:15378"/>
        <dbReference type="ChEBI" id="CHEBI:29999"/>
        <dbReference type="ChEBI" id="CHEBI:30616"/>
        <dbReference type="ChEBI" id="CHEBI:83421"/>
        <dbReference type="ChEBI" id="CHEBI:456216"/>
        <dbReference type="EC" id="2.7.11.1"/>
    </reaction>
</comment>
<evidence type="ECO:0000256" key="4">
    <source>
        <dbReference type="ARBA" id="ARBA00022729"/>
    </source>
</evidence>
<keyword evidence="6" id="KW-0418">Kinase</keyword>
<dbReference type="EC" id="2.7.11.1" evidence="1"/>
<dbReference type="InParanoid" id="A0A059BWQ1"/>
<dbReference type="FunFam" id="3.30.200.20:FF:000162">
    <property type="entry name" value="Adenine nucleotide alpha hydrolase-like domain kinase"/>
    <property type="match status" value="1"/>
</dbReference>
<dbReference type="GO" id="GO:0007165">
    <property type="term" value="P:signal transduction"/>
    <property type="evidence" value="ECO:0000318"/>
    <property type="project" value="GO_Central"/>
</dbReference>
<dbReference type="InterPro" id="IPR008271">
    <property type="entry name" value="Ser/Thr_kinase_AS"/>
</dbReference>
<dbReference type="PANTHER" id="PTHR27002:SF900">
    <property type="entry name" value="S-LOCUS LECTIN KINASE FAMILY PROTEIN"/>
    <property type="match status" value="1"/>
</dbReference>
<dbReference type="AlphaFoldDB" id="A0A059BWQ1"/>
<dbReference type="InterPro" id="IPR000719">
    <property type="entry name" value="Prot_kinase_dom"/>
</dbReference>
<evidence type="ECO:0000259" key="12">
    <source>
        <dbReference type="PROSITE" id="PS50011"/>
    </source>
</evidence>
<gene>
    <name evidence="13" type="ORF">EUGRSUZ_F03373</name>
</gene>
<evidence type="ECO:0000256" key="8">
    <source>
        <dbReference type="ARBA" id="ARBA00023157"/>
    </source>
</evidence>
<evidence type="ECO:0000256" key="9">
    <source>
        <dbReference type="ARBA" id="ARBA00047899"/>
    </source>
</evidence>